<comment type="caution">
    <text evidence="2">The sequence shown here is derived from an EMBL/GenBank/DDBJ whole genome shotgun (WGS) entry which is preliminary data.</text>
</comment>
<feature type="compositionally biased region" description="Polar residues" evidence="1">
    <location>
        <begin position="436"/>
        <end position="471"/>
    </location>
</feature>
<evidence type="ECO:0000313" key="2">
    <source>
        <dbReference type="EMBL" id="KAL2834719.1"/>
    </source>
</evidence>
<dbReference type="Proteomes" id="UP001610446">
    <property type="component" value="Unassembled WGS sequence"/>
</dbReference>
<feature type="region of interest" description="Disordered" evidence="1">
    <location>
        <begin position="345"/>
        <end position="491"/>
    </location>
</feature>
<feature type="compositionally biased region" description="Polar residues" evidence="1">
    <location>
        <begin position="599"/>
        <end position="621"/>
    </location>
</feature>
<feature type="region of interest" description="Disordered" evidence="1">
    <location>
        <begin position="598"/>
        <end position="622"/>
    </location>
</feature>
<feature type="compositionally biased region" description="Polar residues" evidence="1">
    <location>
        <begin position="394"/>
        <end position="407"/>
    </location>
</feature>
<sequence>MDLLQQRLTFASMWAFEAIGIQELETELRLEIPLANIHCEYSPGDEILIVKGKLEGQMAAIAKLVSTFIERQKSKDLLDTPRIRLLALPSAVRENTTDMEFSDTRQQEGLLVLDDDSTEFIPHQMTQVTKFWISSAGGIGCFGANDYMKMLQIVAKGTGTEVTIPTDLKAIRVSGRCADDVDEALSKLSEVEKPLSYIRCPVISNVDIRPIETDARYMVQPVAKLNSTAIRRILADPADPTLSANFQLGQMFVTALYSFDEDVQSYTAPKNLLHPPRYSNEITKSRLWSDFTFQEVGNGDEFGPLESVMDGNHAESRVAPSGILGDHPFLSPEKAKQVNQWVADETNMGDPDATPEAKPEALQGQASRVGSPKKKSASSKVKTNPGIKKRRPIQPTQTSTAQDTKAPSPTPRPSAPQVVSDDIASNPRKKWKMNYEPTNDSPPQAQESKPQSNFGGIIGNRNQSTIPSNESHAPHLRNKSPPRPFDAGDYGLKKKSTELRKCNRGPRNAERIDRVLEKSKSPIQKDMLIDVTSGDTIISNSQLSLDFDVSAKVPALTPNVSGSNNWAGKSGKDDSRCSNLYIGTHAADLHGLELHDNAKQSGSASTVSLHGTSSNKENPPSQAARLQFLSAEYSKYSVTVSTNSVGPHTRPGHANRLLENQVIEQYERSYRPETEQCISEAQSRLFHHTMNQKTSRPRPKAMSKAAKQATLMDAWGMPERKKAVDGNLQGRISPSTEKSSQPHVIVREQEKQRVQKQQKEARFREDIRRFFAAMKPALEAAESFPGNLTFEIQIGLVFIPSLPKTCNTDNLISPGEWSSILQPQNGVMAPTTKFFNRVTVSGSDVDHIIDLKRSRAEGKFRIFEQEYSGYNISYEFHCRTKTGDLLVVVLDEQGKYLIQNSASVLGAVNLHFPKHIWDARAVLESTTRYHPDMNPEFEDAVKYLAEHVWIPAEKNIHIFTSLPHENRPSIEKVFMKRWTRHRYTRPDEAPRGSVKGSDCGSQVGCKERNDSQDIFLQVTEIQDLFVGFDDKDNPRLVRARYTNTAEMTQRGKMWYEVSLVSPALEAILKANECLEIGERTEDWRAAELFGECAALLTEESPNPAADNTVAAAIGGGGIANLFELANIIVPKIDGVGHFNSGPIIAETLQVTVGGPDAPKGKTFEELDSVKEVESVVARIDPSVHDSEVAKREKFEREYW</sequence>
<evidence type="ECO:0000313" key="3">
    <source>
        <dbReference type="Proteomes" id="UP001610446"/>
    </source>
</evidence>
<accession>A0ABR4J5A2</accession>
<dbReference type="EMBL" id="JBFXLU010000215">
    <property type="protein sequence ID" value="KAL2834719.1"/>
    <property type="molecule type" value="Genomic_DNA"/>
</dbReference>
<evidence type="ECO:0008006" key="4">
    <source>
        <dbReference type="Google" id="ProtNLM"/>
    </source>
</evidence>
<gene>
    <name evidence="2" type="ORF">BJY01DRAFT_80562</name>
</gene>
<name>A0ABR4J5A2_9EURO</name>
<organism evidence="2 3">
    <name type="scientific">Aspergillus pseudoustus</name>
    <dbReference type="NCBI Taxonomy" id="1810923"/>
    <lineage>
        <taxon>Eukaryota</taxon>
        <taxon>Fungi</taxon>
        <taxon>Dikarya</taxon>
        <taxon>Ascomycota</taxon>
        <taxon>Pezizomycotina</taxon>
        <taxon>Eurotiomycetes</taxon>
        <taxon>Eurotiomycetidae</taxon>
        <taxon>Eurotiales</taxon>
        <taxon>Aspergillaceae</taxon>
        <taxon>Aspergillus</taxon>
        <taxon>Aspergillus subgen. Nidulantes</taxon>
    </lineage>
</organism>
<reference evidence="2 3" key="1">
    <citation type="submission" date="2024-07" db="EMBL/GenBank/DDBJ databases">
        <title>Section-level genome sequencing and comparative genomics of Aspergillus sections Usti and Cavernicolus.</title>
        <authorList>
            <consortium name="Lawrence Berkeley National Laboratory"/>
            <person name="Nybo J.L."/>
            <person name="Vesth T.C."/>
            <person name="Theobald S."/>
            <person name="Frisvad J.C."/>
            <person name="Larsen T.O."/>
            <person name="Kjaerboelling I."/>
            <person name="Rothschild-Mancinelli K."/>
            <person name="Lyhne E.K."/>
            <person name="Kogle M.E."/>
            <person name="Barry K."/>
            <person name="Clum A."/>
            <person name="Na H."/>
            <person name="Ledsgaard L."/>
            <person name="Lin J."/>
            <person name="Lipzen A."/>
            <person name="Kuo A."/>
            <person name="Riley R."/>
            <person name="Mondo S."/>
            <person name="Labutti K."/>
            <person name="Haridas S."/>
            <person name="Pangalinan J."/>
            <person name="Salamov A.A."/>
            <person name="Simmons B.A."/>
            <person name="Magnuson J.K."/>
            <person name="Chen J."/>
            <person name="Drula E."/>
            <person name="Henrissat B."/>
            <person name="Wiebenga A."/>
            <person name="Lubbers R.J."/>
            <person name="Gomes A.C."/>
            <person name="Makela M.R."/>
            <person name="Stajich J."/>
            <person name="Grigoriev I.V."/>
            <person name="Mortensen U.H."/>
            <person name="De Vries R.P."/>
            <person name="Baker S.E."/>
            <person name="Andersen M.R."/>
        </authorList>
    </citation>
    <scope>NUCLEOTIDE SEQUENCE [LARGE SCALE GENOMIC DNA]</scope>
    <source>
        <strain evidence="2 3">CBS 123904</strain>
    </source>
</reference>
<evidence type="ECO:0000256" key="1">
    <source>
        <dbReference type="SAM" id="MobiDB-lite"/>
    </source>
</evidence>
<keyword evidence="3" id="KW-1185">Reference proteome</keyword>
<proteinExistence type="predicted"/>
<protein>
    <recommendedName>
        <fullName evidence="4">K Homology domain-containing protein</fullName>
    </recommendedName>
</protein>